<dbReference type="Gene3D" id="3.40.50.300">
    <property type="entry name" value="P-loop containing nucleotide triphosphate hydrolases"/>
    <property type="match status" value="1"/>
</dbReference>
<evidence type="ECO:0000313" key="2">
    <source>
        <dbReference type="EMBL" id="GAA3677603.1"/>
    </source>
</evidence>
<dbReference type="EMBL" id="BAABBE010000032">
    <property type="protein sequence ID" value="GAA3677603.1"/>
    <property type="molecule type" value="Genomic_DNA"/>
</dbReference>
<comment type="caution">
    <text evidence="2">The sequence shown here is derived from an EMBL/GenBank/DDBJ whole genome shotgun (WGS) entry which is preliminary data.</text>
</comment>
<dbReference type="InterPro" id="IPR016032">
    <property type="entry name" value="Sig_transdc_resp-reg_C-effctor"/>
</dbReference>
<dbReference type="CDD" id="cd06170">
    <property type="entry name" value="LuxR_C_like"/>
    <property type="match status" value="1"/>
</dbReference>
<gene>
    <name evidence="2" type="ORF">GCM10022267_75560</name>
</gene>
<dbReference type="Pfam" id="PF00196">
    <property type="entry name" value="GerE"/>
    <property type="match status" value="1"/>
</dbReference>
<dbReference type="PRINTS" id="PR00364">
    <property type="entry name" value="DISEASERSIST"/>
</dbReference>
<reference evidence="3" key="1">
    <citation type="journal article" date="2019" name="Int. J. Syst. Evol. Microbiol.">
        <title>The Global Catalogue of Microorganisms (GCM) 10K type strain sequencing project: providing services to taxonomists for standard genome sequencing and annotation.</title>
        <authorList>
            <consortium name="The Broad Institute Genomics Platform"/>
            <consortium name="The Broad Institute Genome Sequencing Center for Infectious Disease"/>
            <person name="Wu L."/>
            <person name="Ma J."/>
        </authorList>
    </citation>
    <scope>NUCLEOTIDE SEQUENCE [LARGE SCALE GENOMIC DNA]</scope>
    <source>
        <strain evidence="3">JCM 17494</strain>
    </source>
</reference>
<dbReference type="PRINTS" id="PR00038">
    <property type="entry name" value="HTHLUXR"/>
</dbReference>
<dbReference type="SUPFAM" id="SSF46894">
    <property type="entry name" value="C-terminal effector domain of the bipartite response regulators"/>
    <property type="match status" value="1"/>
</dbReference>
<dbReference type="PROSITE" id="PS50043">
    <property type="entry name" value="HTH_LUXR_2"/>
    <property type="match status" value="1"/>
</dbReference>
<evidence type="ECO:0000259" key="1">
    <source>
        <dbReference type="PROSITE" id="PS50043"/>
    </source>
</evidence>
<dbReference type="Proteomes" id="UP001500711">
    <property type="component" value="Unassembled WGS sequence"/>
</dbReference>
<keyword evidence="3" id="KW-1185">Reference proteome</keyword>
<dbReference type="InterPro" id="IPR000792">
    <property type="entry name" value="Tscrpt_reg_LuxR_C"/>
</dbReference>
<dbReference type="InterPro" id="IPR027417">
    <property type="entry name" value="P-loop_NTPase"/>
</dbReference>
<name>A0ABP7C4Q7_9PSEU</name>
<sequence>MSWFVVAHALPSDLSGFVGRVQEQAELRELVLSRRLVVVTGAPGVGKSRLAVRVSGQVNRSFPGGTFHVDLAAVPAPVRAIATALGLPGGAMDDVAGALAGKRALVVLDNADHLVAVCRGVVRELLGALPELRLVVTSREVLGLPGEQVMSLLPMPVGDAHDLSSALRLDSVVLFAERAVADDPNFVVDQHNWSEVVEICAGVDGLPLAIEFAASWLRVLPLAELTARLDDRLGMLVGRRRGVYTRHPDMVQAISWSADRCTPRERLLWAKLSAFAGGFGLTAAQAMGGGSPVLEHLAALVDKSLVYVVHEPDGAKYRLPGVIRDYGLGMLAETRLEPQIRARHLEHCARVASTAEAAWRDGWRQPEALAGLRDGVPDFEQALRFALSRPAHHEDALRLVAALHPLWLHQGHAGLAGRWLTAALATCPRPEPVRRKALWVAAVAASLRGEQPLARTLAAECLGADDVDTEAVSSALLAQACAAMADGQPDTALRLQEQAAGLGGSPVLPLAVVAMAASALLHREFSAAAALTGQTLERYRGGADRWAEVYLRYAAGLAAWHLGECEYAQAAELALGGLPVAVELGDRVGFALLAEVGALAAAGRRQYDRARRFLDVGERIWPLSHRDSLLGSAAFLRHHQDHVAEMRSKVVRGDEMVLCGGPDASSLAAAAAFLLEPLPAAAPGRAKRTHPLTAREHQVAELVSKGLTDKAIAARLGMAQRTAETHVQRILRKLGFNSRSQLAAWVVDR</sequence>
<evidence type="ECO:0000313" key="3">
    <source>
        <dbReference type="Proteomes" id="UP001500711"/>
    </source>
</evidence>
<organism evidence="2 3">
    <name type="scientific">Lentzea roselyniae</name>
    <dbReference type="NCBI Taxonomy" id="531940"/>
    <lineage>
        <taxon>Bacteria</taxon>
        <taxon>Bacillati</taxon>
        <taxon>Actinomycetota</taxon>
        <taxon>Actinomycetes</taxon>
        <taxon>Pseudonocardiales</taxon>
        <taxon>Pseudonocardiaceae</taxon>
        <taxon>Lentzea</taxon>
    </lineage>
</organism>
<protein>
    <submittedName>
        <fullName evidence="2">LuxR family transcriptional regulator</fullName>
    </submittedName>
</protein>
<proteinExistence type="predicted"/>
<dbReference type="Gene3D" id="1.10.10.10">
    <property type="entry name" value="Winged helix-like DNA-binding domain superfamily/Winged helix DNA-binding domain"/>
    <property type="match status" value="1"/>
</dbReference>
<dbReference type="PANTHER" id="PTHR47691:SF3">
    <property type="entry name" value="HTH-TYPE TRANSCRIPTIONAL REGULATOR RV0890C-RELATED"/>
    <property type="match status" value="1"/>
</dbReference>
<accession>A0ABP7C4Q7</accession>
<dbReference type="InterPro" id="IPR036388">
    <property type="entry name" value="WH-like_DNA-bd_sf"/>
</dbReference>
<dbReference type="PANTHER" id="PTHR47691">
    <property type="entry name" value="REGULATOR-RELATED"/>
    <property type="match status" value="1"/>
</dbReference>
<feature type="domain" description="HTH luxR-type" evidence="1">
    <location>
        <begin position="685"/>
        <end position="749"/>
    </location>
</feature>
<dbReference type="SMART" id="SM00421">
    <property type="entry name" value="HTH_LUXR"/>
    <property type="match status" value="1"/>
</dbReference>
<dbReference type="SUPFAM" id="SSF52540">
    <property type="entry name" value="P-loop containing nucleoside triphosphate hydrolases"/>
    <property type="match status" value="1"/>
</dbReference>